<keyword evidence="2" id="KW-1185">Reference proteome</keyword>
<name>A0A345SRF0_9ACTN</name>
<dbReference type="InterPro" id="IPR003673">
    <property type="entry name" value="CoA-Trfase_fam_III"/>
</dbReference>
<sequence>MTGAEMRPLTGIRVLDLTLWAFCPSAGAILAGWGADVIHIENPASPDPMRLFSGGSLEQGGAHWMFKHYNRGKRAIALNLAGDDGREILYRLVEQADVFLTSFLPATRQKLGFDVDRIRQVNPDIVYAKGTGAGPRGPESHRGGYDGATWWGRGSLSATAMGVTGVDRPPGMVGHGDGMSGLVLAGGIAAALLQRERTGTAPVVDSSLLGTALWFNGPAVISSAFPPGQQMFTGKPPREEIHWTGNTYRTQDGRFLCLSLLGDHQNEWVDFCRHTDRLDLIDDPRFGTPASRAEHSAALVAILDQVFASRTYEEWGRILLTLRGVWAPIQTPRELHDDPQVVANGLIADVEYPDGPLSLVTPPVMFDEVADAPERAPDFGEHTSEVLTAAGYDAAAIERYRAAGVVA</sequence>
<dbReference type="InterPro" id="IPR044855">
    <property type="entry name" value="CoA-Trfase_III_dom3_sf"/>
</dbReference>
<dbReference type="SUPFAM" id="SSF89796">
    <property type="entry name" value="CoA-transferase family III (CaiB/BaiF)"/>
    <property type="match status" value="1"/>
</dbReference>
<dbReference type="Pfam" id="PF02515">
    <property type="entry name" value="CoA_transf_3"/>
    <property type="match status" value="1"/>
</dbReference>
<dbReference type="OrthoDB" id="9797653at2"/>
<dbReference type="PANTHER" id="PTHR48228">
    <property type="entry name" value="SUCCINYL-COA--D-CITRAMALATE COA-TRANSFERASE"/>
    <property type="match status" value="1"/>
</dbReference>
<dbReference type="Gene3D" id="3.30.1540.10">
    <property type="entry name" value="formyl-coa transferase, domain 3"/>
    <property type="match status" value="1"/>
</dbReference>
<gene>
    <name evidence="1" type="ORF">C7M71_001225</name>
</gene>
<dbReference type="InterPro" id="IPR023606">
    <property type="entry name" value="CoA-Trfase_III_dom_1_sf"/>
</dbReference>
<proteinExistence type="predicted"/>
<dbReference type="RefSeq" id="WP_111489125.1">
    <property type="nucleotide sequence ID" value="NZ_CP031264.1"/>
</dbReference>
<evidence type="ECO:0000313" key="2">
    <source>
        <dbReference type="Proteomes" id="UP000249340"/>
    </source>
</evidence>
<evidence type="ECO:0000313" key="1">
    <source>
        <dbReference type="EMBL" id="AXI76305.1"/>
    </source>
</evidence>
<dbReference type="KEGG" id="stri:C7M71_001225"/>
<dbReference type="GO" id="GO:0016740">
    <property type="term" value="F:transferase activity"/>
    <property type="evidence" value="ECO:0007669"/>
    <property type="project" value="UniProtKB-KW"/>
</dbReference>
<dbReference type="EMBL" id="CP031264">
    <property type="protein sequence ID" value="AXI76305.1"/>
    <property type="molecule type" value="Genomic_DNA"/>
</dbReference>
<dbReference type="Gene3D" id="3.40.50.10540">
    <property type="entry name" value="Crotonobetainyl-coa:carnitine coa-transferase, domain 1"/>
    <property type="match status" value="1"/>
</dbReference>
<dbReference type="InterPro" id="IPR050509">
    <property type="entry name" value="CoA-transferase_III"/>
</dbReference>
<organism evidence="1 2">
    <name type="scientific">Peterkaempfera bronchialis</name>
    <dbReference type="NCBI Taxonomy" id="2126346"/>
    <lineage>
        <taxon>Bacteria</taxon>
        <taxon>Bacillati</taxon>
        <taxon>Actinomycetota</taxon>
        <taxon>Actinomycetes</taxon>
        <taxon>Kitasatosporales</taxon>
        <taxon>Streptomycetaceae</taxon>
        <taxon>Peterkaempfera</taxon>
    </lineage>
</organism>
<dbReference type="PANTHER" id="PTHR48228:SF2">
    <property type="entry name" value="E-CINNAMOYL-COA:R-PHENYLLACTATE COA TRANSFERASE LARGE SUBUNIT"/>
    <property type="match status" value="1"/>
</dbReference>
<accession>A0A345SRF0</accession>
<reference evidence="2" key="1">
    <citation type="submission" date="2018-07" db="EMBL/GenBank/DDBJ databases">
        <title>Streptacidiphilus bronchialis DSM 106435 chromosome.</title>
        <authorList>
            <person name="Batra D."/>
            <person name="Gulvik C.A."/>
        </authorList>
    </citation>
    <scope>NUCLEOTIDE SEQUENCE [LARGE SCALE GENOMIC DNA]</scope>
    <source>
        <strain evidence="2">DSM 106435</strain>
    </source>
</reference>
<dbReference type="Proteomes" id="UP000249340">
    <property type="component" value="Chromosome"/>
</dbReference>
<protein>
    <submittedName>
        <fullName evidence="1">CoA transferase</fullName>
    </submittedName>
</protein>
<dbReference type="AlphaFoldDB" id="A0A345SRF0"/>
<keyword evidence="1" id="KW-0808">Transferase</keyword>